<name>A0A8H5X438_FUSCI</name>
<evidence type="ECO:0000256" key="1">
    <source>
        <dbReference type="SAM" id="MobiDB-lite"/>
    </source>
</evidence>
<feature type="compositionally biased region" description="Basic residues" evidence="1">
    <location>
        <begin position="101"/>
        <end position="111"/>
    </location>
</feature>
<proteinExistence type="predicted"/>
<evidence type="ECO:0000313" key="2">
    <source>
        <dbReference type="EMBL" id="KAF5681680.1"/>
    </source>
</evidence>
<accession>A0A8H5X438</accession>
<organism evidence="2 3">
    <name type="scientific">Fusarium circinatum</name>
    <name type="common">Pitch canker fungus</name>
    <name type="synonym">Gibberella circinata</name>
    <dbReference type="NCBI Taxonomy" id="48490"/>
    <lineage>
        <taxon>Eukaryota</taxon>
        <taxon>Fungi</taxon>
        <taxon>Dikarya</taxon>
        <taxon>Ascomycota</taxon>
        <taxon>Pezizomycotina</taxon>
        <taxon>Sordariomycetes</taxon>
        <taxon>Hypocreomycetidae</taxon>
        <taxon>Hypocreales</taxon>
        <taxon>Nectriaceae</taxon>
        <taxon>Fusarium</taxon>
        <taxon>Fusarium fujikuroi species complex</taxon>
    </lineage>
</organism>
<feature type="region of interest" description="Disordered" evidence="1">
    <location>
        <begin position="30"/>
        <end position="59"/>
    </location>
</feature>
<reference evidence="3" key="1">
    <citation type="journal article" date="2020" name="BMC Genomics">
        <title>Correction to: Identification and distribution of gene clusters required for synthesis of sphingolipid metabolism inhibitors in diverse species of the filamentous fungus Fusarium.</title>
        <authorList>
            <person name="Kim H.S."/>
            <person name="Lohmar J.M."/>
            <person name="Busman M."/>
            <person name="Brown D.W."/>
            <person name="Naumann T.A."/>
            <person name="Divon H.H."/>
            <person name="Lysoe E."/>
            <person name="Uhlig S."/>
            <person name="Proctor R.H."/>
        </authorList>
    </citation>
    <scope>NUCLEOTIDE SEQUENCE [LARGE SCALE GENOMIC DNA]</scope>
    <source>
        <strain evidence="3">NRRL 25331</strain>
    </source>
</reference>
<feature type="region of interest" description="Disordered" evidence="1">
    <location>
        <begin position="98"/>
        <end position="158"/>
    </location>
</feature>
<dbReference type="Proteomes" id="UP000572754">
    <property type="component" value="Unassembled WGS sequence"/>
</dbReference>
<feature type="compositionally biased region" description="Basic and acidic residues" evidence="1">
    <location>
        <begin position="136"/>
        <end position="146"/>
    </location>
</feature>
<reference evidence="2 3" key="2">
    <citation type="submission" date="2020-05" db="EMBL/GenBank/DDBJ databases">
        <title>Identification and distribution of gene clusters putatively required for synthesis of sphingolipid metabolism inhibitors in phylogenetically diverse species of the filamentous fungus Fusarium.</title>
        <authorList>
            <person name="Kim H.-S."/>
            <person name="Busman M."/>
            <person name="Brown D.W."/>
            <person name="Divon H."/>
            <person name="Uhlig S."/>
            <person name="Proctor R.H."/>
        </authorList>
    </citation>
    <scope>NUCLEOTIDE SEQUENCE [LARGE SCALE GENOMIC DNA]</scope>
    <source>
        <strain evidence="2 3">NRRL 25331</strain>
    </source>
</reference>
<protein>
    <submittedName>
        <fullName evidence="2">Ankyrin 3</fullName>
    </submittedName>
</protein>
<comment type="caution">
    <text evidence="2">The sequence shown here is derived from an EMBL/GenBank/DDBJ whole genome shotgun (WGS) entry which is preliminary data.</text>
</comment>
<dbReference type="EMBL" id="JAAQPE010000177">
    <property type="protein sequence ID" value="KAF5681680.1"/>
    <property type="molecule type" value="Genomic_DNA"/>
</dbReference>
<keyword evidence="3" id="KW-1185">Reference proteome</keyword>
<evidence type="ECO:0000313" key="3">
    <source>
        <dbReference type="Proteomes" id="UP000572754"/>
    </source>
</evidence>
<sequence length="396" mass="44588">MCFQASPDRSLSSLNSHGILSKEPWRYAEPKARQGPSAMAVNSSDDKVKNSLSTARNDIDSPWGYHFPPIMMEPSFLNALDELLEKFKNQLILSNDDYHRVHGGHSHKTSSRRPGDRSCKGQNAAQDSAKPASIARGKDTKGKGTDPEPPSDGFRYPPSGEAQLPKVFGCPFYISDPVRFHECSKHRLRRLSDVSQHIERCHLLQEVRLCTTLGEGAGRNGAEKATCTDPNLIKFYDTTCRREFHGPTAEEKFRLHLATSCYDLKSIEDTGMLLPVEFRTLLSERDGVTGSVAKWYAMWRVCFPPTGVRTIPVSPYVQTIVSRERAETIVRQALELRSIPEDYSLILSQVLDRIYPIAYATDPEVQAAVRYQQRQEDEYVFLLLNLPHATSGDHHV</sequence>
<dbReference type="AlphaFoldDB" id="A0A8H5X438"/>
<gene>
    <name evidence="2" type="ORF">FCIRC_5405</name>
</gene>